<protein>
    <submittedName>
        <fullName evidence="1">Uncharacterized protein</fullName>
    </submittedName>
</protein>
<gene>
    <name evidence="1" type="ORF">GBAR_LOCUS362</name>
</gene>
<comment type="caution">
    <text evidence="1">The sequence shown here is derived from an EMBL/GenBank/DDBJ whole genome shotgun (WGS) entry which is preliminary data.</text>
</comment>
<organism evidence="1 2">
    <name type="scientific">Geodia barretti</name>
    <name type="common">Barrett's horny sponge</name>
    <dbReference type="NCBI Taxonomy" id="519541"/>
    <lineage>
        <taxon>Eukaryota</taxon>
        <taxon>Metazoa</taxon>
        <taxon>Porifera</taxon>
        <taxon>Demospongiae</taxon>
        <taxon>Heteroscleromorpha</taxon>
        <taxon>Tetractinellida</taxon>
        <taxon>Astrophorina</taxon>
        <taxon>Geodiidae</taxon>
        <taxon>Geodia</taxon>
    </lineage>
</organism>
<evidence type="ECO:0000313" key="1">
    <source>
        <dbReference type="EMBL" id="CAI7989892.1"/>
    </source>
</evidence>
<sequence>MLEVYVQLCGQKRSITQWTCSSFFHHESSFLREMFATT</sequence>
<proteinExistence type="predicted"/>
<dbReference type="AlphaFoldDB" id="A0AA35QT37"/>
<name>A0AA35QT37_GEOBA</name>
<dbReference type="Proteomes" id="UP001174909">
    <property type="component" value="Unassembled WGS sequence"/>
</dbReference>
<evidence type="ECO:0000313" key="2">
    <source>
        <dbReference type="Proteomes" id="UP001174909"/>
    </source>
</evidence>
<reference evidence="1" key="1">
    <citation type="submission" date="2023-03" db="EMBL/GenBank/DDBJ databases">
        <authorList>
            <person name="Steffen K."/>
            <person name="Cardenas P."/>
        </authorList>
    </citation>
    <scope>NUCLEOTIDE SEQUENCE</scope>
</reference>
<accession>A0AA35QT37</accession>
<dbReference type="EMBL" id="CASHTH010000043">
    <property type="protein sequence ID" value="CAI7989892.1"/>
    <property type="molecule type" value="Genomic_DNA"/>
</dbReference>
<keyword evidence="2" id="KW-1185">Reference proteome</keyword>